<organism evidence="5 6">
    <name type="scientific">Candidatus Lactobacillus pullistercoris</name>
    <dbReference type="NCBI Taxonomy" id="2838636"/>
    <lineage>
        <taxon>Bacteria</taxon>
        <taxon>Bacillati</taxon>
        <taxon>Bacillota</taxon>
        <taxon>Bacilli</taxon>
        <taxon>Lactobacillales</taxon>
        <taxon>Lactobacillaceae</taxon>
        <taxon>Lactobacillus</taxon>
    </lineage>
</organism>
<keyword evidence="2" id="KW-0238">DNA-binding</keyword>
<evidence type="ECO:0000256" key="3">
    <source>
        <dbReference type="ARBA" id="ARBA00023163"/>
    </source>
</evidence>
<dbReference type="Proteomes" id="UP000823844">
    <property type="component" value="Unassembled WGS sequence"/>
</dbReference>
<proteinExistence type="predicted"/>
<name>A0A9E2KS25_9LACO</name>
<evidence type="ECO:0000256" key="2">
    <source>
        <dbReference type="ARBA" id="ARBA00023125"/>
    </source>
</evidence>
<accession>A0A9E2KS25</accession>
<dbReference type="AlphaFoldDB" id="A0A9E2KS25"/>
<feature type="domain" description="GntR C-terminal" evidence="4">
    <location>
        <begin position="9"/>
        <end position="107"/>
    </location>
</feature>
<sequence length="140" mass="17102">MEACWCTLSEEEILVSKQLIEKQEQALKCDDFSLFFKYFDQFHQMFYTVTEHPMVWKWLISINIYFYRIIVLNLKKNPDYKIRIVNYDKAILKAIINKVPHEVTDCIESGMIINGEKEHLLIRHYYKYFDLTRHEFKYES</sequence>
<dbReference type="InterPro" id="IPR011711">
    <property type="entry name" value="GntR_C"/>
</dbReference>
<evidence type="ECO:0000313" key="5">
    <source>
        <dbReference type="EMBL" id="MBU3829089.1"/>
    </source>
</evidence>
<dbReference type="InterPro" id="IPR008920">
    <property type="entry name" value="TF_FadR/GntR_C"/>
</dbReference>
<keyword evidence="3" id="KW-0804">Transcription</keyword>
<dbReference type="Pfam" id="PF07729">
    <property type="entry name" value="FCD"/>
    <property type="match status" value="1"/>
</dbReference>
<evidence type="ECO:0000256" key="1">
    <source>
        <dbReference type="ARBA" id="ARBA00023015"/>
    </source>
</evidence>
<reference evidence="5" key="1">
    <citation type="journal article" date="2021" name="PeerJ">
        <title>Extensive microbial diversity within the chicken gut microbiome revealed by metagenomics and culture.</title>
        <authorList>
            <person name="Gilroy R."/>
            <person name="Ravi A."/>
            <person name="Getino M."/>
            <person name="Pursley I."/>
            <person name="Horton D.L."/>
            <person name="Alikhan N.F."/>
            <person name="Baker D."/>
            <person name="Gharbi K."/>
            <person name="Hall N."/>
            <person name="Watson M."/>
            <person name="Adriaenssens E.M."/>
            <person name="Foster-Nyarko E."/>
            <person name="Jarju S."/>
            <person name="Secka A."/>
            <person name="Antonio M."/>
            <person name="Oren A."/>
            <person name="Chaudhuri R.R."/>
            <person name="La Ragione R."/>
            <person name="Hildebrand F."/>
            <person name="Pallen M.J."/>
        </authorList>
    </citation>
    <scope>NUCLEOTIDE SEQUENCE</scope>
    <source>
        <strain evidence="5">F6-686</strain>
    </source>
</reference>
<keyword evidence="1" id="KW-0805">Transcription regulation</keyword>
<evidence type="ECO:0000259" key="4">
    <source>
        <dbReference type="Pfam" id="PF07729"/>
    </source>
</evidence>
<gene>
    <name evidence="5" type="ORF">H9806_08255</name>
</gene>
<dbReference type="EMBL" id="JAHLFT010000106">
    <property type="protein sequence ID" value="MBU3829089.1"/>
    <property type="molecule type" value="Genomic_DNA"/>
</dbReference>
<dbReference type="GO" id="GO:0003677">
    <property type="term" value="F:DNA binding"/>
    <property type="evidence" value="ECO:0007669"/>
    <property type="project" value="UniProtKB-KW"/>
</dbReference>
<protein>
    <submittedName>
        <fullName evidence="5">FCD domain-containing protein</fullName>
    </submittedName>
</protein>
<dbReference type="SUPFAM" id="SSF48008">
    <property type="entry name" value="GntR ligand-binding domain-like"/>
    <property type="match status" value="1"/>
</dbReference>
<evidence type="ECO:0000313" key="6">
    <source>
        <dbReference type="Proteomes" id="UP000823844"/>
    </source>
</evidence>
<reference evidence="5" key="2">
    <citation type="submission" date="2021-04" db="EMBL/GenBank/DDBJ databases">
        <authorList>
            <person name="Gilroy R."/>
        </authorList>
    </citation>
    <scope>NUCLEOTIDE SEQUENCE</scope>
    <source>
        <strain evidence="5">F6-686</strain>
    </source>
</reference>
<comment type="caution">
    <text evidence="5">The sequence shown here is derived from an EMBL/GenBank/DDBJ whole genome shotgun (WGS) entry which is preliminary data.</text>
</comment>